<name>A0A090MIK0_AFIFE</name>
<dbReference type="STRING" id="1035.BN961_00739"/>
<dbReference type="EMBL" id="CCAZ020000001">
    <property type="protein sequence ID" value="CEG07350.1"/>
    <property type="molecule type" value="Genomic_DNA"/>
</dbReference>
<proteinExistence type="predicted"/>
<protein>
    <submittedName>
        <fullName evidence="1">Uncharacterized protein</fullName>
    </submittedName>
</protein>
<comment type="caution">
    <text evidence="1">The sequence shown here is derived from an EMBL/GenBank/DDBJ whole genome shotgun (WGS) entry which is preliminary data.</text>
</comment>
<reference evidence="1 2" key="1">
    <citation type="journal article" date="2014" name="Genome Announc.">
        <title>Genome Sequence of Afipia felis Strain 76713, Isolated in Hospital Water Using an Amoeba Co-Culture Procedure.</title>
        <authorList>
            <person name="Benamar S."/>
            <person name="La Scola B."/>
            <person name="Croce O."/>
        </authorList>
    </citation>
    <scope>NUCLEOTIDE SEQUENCE [LARGE SCALE GENOMIC DNA]</scope>
    <source>
        <strain evidence="1 2">76713</strain>
    </source>
</reference>
<sequence length="51" mass="5484">MRLREIADVDEIADAASVRRRVVGAEHVDLGALAGGGLDRDLEQMRRPGGL</sequence>
<evidence type="ECO:0000313" key="1">
    <source>
        <dbReference type="EMBL" id="CEG07350.1"/>
    </source>
</evidence>
<keyword evidence="2" id="KW-1185">Reference proteome</keyword>
<dbReference type="Proteomes" id="UP000035762">
    <property type="component" value="Unassembled WGS sequence"/>
</dbReference>
<gene>
    <name evidence="1" type="ORF">BN961_00739</name>
</gene>
<dbReference type="AlphaFoldDB" id="A0A090MIK0"/>
<evidence type="ECO:0000313" key="2">
    <source>
        <dbReference type="Proteomes" id="UP000035762"/>
    </source>
</evidence>
<accession>A0A090MIK0</accession>
<organism evidence="1 2">
    <name type="scientific">Afipia felis</name>
    <name type="common">Cat scratch disease bacillus</name>
    <dbReference type="NCBI Taxonomy" id="1035"/>
    <lineage>
        <taxon>Bacteria</taxon>
        <taxon>Pseudomonadati</taxon>
        <taxon>Pseudomonadota</taxon>
        <taxon>Alphaproteobacteria</taxon>
        <taxon>Hyphomicrobiales</taxon>
        <taxon>Nitrobacteraceae</taxon>
        <taxon>Afipia</taxon>
    </lineage>
</organism>